<dbReference type="AlphaFoldDB" id="A0AAX2AHL8"/>
<accession>A0AAX2AHL8</accession>
<evidence type="ECO:0000313" key="1">
    <source>
        <dbReference type="EMBL" id="RXK14996.1"/>
    </source>
</evidence>
<protein>
    <submittedName>
        <fullName evidence="1">Uracil-DNA glycosylase</fullName>
    </submittedName>
</protein>
<dbReference type="RefSeq" id="WP_114841838.1">
    <property type="nucleotide sequence ID" value="NZ_CP031219.1"/>
</dbReference>
<organism evidence="1 2">
    <name type="scientific">Malaciobacter mytili LMG 24559</name>
    <dbReference type="NCBI Taxonomy" id="1032238"/>
    <lineage>
        <taxon>Bacteria</taxon>
        <taxon>Pseudomonadati</taxon>
        <taxon>Campylobacterota</taxon>
        <taxon>Epsilonproteobacteria</taxon>
        <taxon>Campylobacterales</taxon>
        <taxon>Arcobacteraceae</taxon>
        <taxon>Malaciobacter</taxon>
    </lineage>
</organism>
<comment type="caution">
    <text evidence="1">The sequence shown here is derived from an EMBL/GenBank/DDBJ whole genome shotgun (WGS) entry which is preliminary data.</text>
</comment>
<name>A0AAX2AHL8_9BACT</name>
<sequence>MNERIICQKCQYYYVTWENNQPHGCKAYGFKSKIIPSTIVKSSSGVECSFYKPKQR</sequence>
<evidence type="ECO:0000313" key="2">
    <source>
        <dbReference type="Proteomes" id="UP000290092"/>
    </source>
</evidence>
<gene>
    <name evidence="1" type="ORF">CP985_10665</name>
</gene>
<dbReference type="Proteomes" id="UP000290092">
    <property type="component" value="Unassembled WGS sequence"/>
</dbReference>
<keyword evidence="2" id="KW-1185">Reference proteome</keyword>
<reference evidence="1 2" key="1">
    <citation type="submission" date="2017-09" db="EMBL/GenBank/DDBJ databases">
        <title>Genomics of the genus Arcobacter.</title>
        <authorList>
            <person name="Perez-Cataluna A."/>
            <person name="Figueras M.J."/>
            <person name="Salas-Masso N."/>
        </authorList>
    </citation>
    <scope>NUCLEOTIDE SEQUENCE [LARGE SCALE GENOMIC DNA]</scope>
    <source>
        <strain evidence="1 2">CECT 7386</strain>
    </source>
</reference>
<proteinExistence type="predicted"/>
<dbReference type="EMBL" id="NXID01000044">
    <property type="protein sequence ID" value="RXK14996.1"/>
    <property type="molecule type" value="Genomic_DNA"/>
</dbReference>